<feature type="domain" description="Rubredoxin-like" evidence="6">
    <location>
        <begin position="12"/>
        <end position="69"/>
    </location>
</feature>
<dbReference type="Proteomes" id="UP000008141">
    <property type="component" value="Unassembled WGS sequence"/>
</dbReference>
<dbReference type="CDD" id="cd00730">
    <property type="entry name" value="rubredoxin"/>
    <property type="match status" value="1"/>
</dbReference>
<dbReference type="InterPro" id="IPR050526">
    <property type="entry name" value="Rubredoxin_ET"/>
</dbReference>
<dbReference type="GO" id="GO:0005506">
    <property type="term" value="F:iron ion binding"/>
    <property type="evidence" value="ECO:0007669"/>
    <property type="project" value="InterPro"/>
</dbReference>
<evidence type="ECO:0000313" key="8">
    <source>
        <dbReference type="Proteomes" id="UP000008141"/>
    </source>
</evidence>
<keyword evidence="1" id="KW-0813">Transport</keyword>
<dbReference type="InParanoid" id="E1Z2E1"/>
<evidence type="ECO:0000256" key="2">
    <source>
        <dbReference type="ARBA" id="ARBA00022723"/>
    </source>
</evidence>
<evidence type="ECO:0000256" key="1">
    <source>
        <dbReference type="ARBA" id="ARBA00022448"/>
    </source>
</evidence>
<proteinExistence type="predicted"/>
<keyword evidence="2" id="KW-0479">Metal-binding</keyword>
<dbReference type="GO" id="GO:0009055">
    <property type="term" value="F:electron transfer activity"/>
    <property type="evidence" value="ECO:0007669"/>
    <property type="project" value="TreeGrafter"/>
</dbReference>
<dbReference type="eggNOG" id="ENOG502S3MR">
    <property type="taxonomic scope" value="Eukaryota"/>
</dbReference>
<dbReference type="RefSeq" id="XP_005852087.1">
    <property type="nucleotide sequence ID" value="XM_005852025.1"/>
</dbReference>
<dbReference type="OMA" id="VCRAGKN"/>
<evidence type="ECO:0000313" key="7">
    <source>
        <dbReference type="EMBL" id="EFN59985.1"/>
    </source>
</evidence>
<dbReference type="PROSITE" id="PS50903">
    <property type="entry name" value="RUBREDOXIN_LIKE"/>
    <property type="match status" value="1"/>
</dbReference>
<dbReference type="InterPro" id="IPR024934">
    <property type="entry name" value="Rubredoxin-like_dom"/>
</dbReference>
<dbReference type="Gene3D" id="2.20.28.10">
    <property type="match status" value="1"/>
</dbReference>
<evidence type="ECO:0000256" key="5">
    <source>
        <dbReference type="SAM" id="Phobius"/>
    </source>
</evidence>
<dbReference type="Pfam" id="PF00301">
    <property type="entry name" value="Rubredoxin"/>
    <property type="match status" value="1"/>
</dbReference>
<dbReference type="GO" id="GO:0043448">
    <property type="term" value="P:alkane catabolic process"/>
    <property type="evidence" value="ECO:0007669"/>
    <property type="project" value="TreeGrafter"/>
</dbReference>
<keyword evidence="4" id="KW-0408">Iron</keyword>
<dbReference type="InterPro" id="IPR018527">
    <property type="entry name" value="Rubredoxin_Fe_BS"/>
</dbReference>
<dbReference type="SUPFAM" id="SSF57802">
    <property type="entry name" value="Rubredoxin-like"/>
    <property type="match status" value="1"/>
</dbReference>
<dbReference type="PANTHER" id="PTHR47627">
    <property type="entry name" value="RUBREDOXIN"/>
    <property type="match status" value="1"/>
</dbReference>
<dbReference type="KEGG" id="cvr:CHLNCDRAFT_18606"/>
<accession>E1Z2E1</accession>
<dbReference type="AlphaFoldDB" id="E1Z2E1"/>
<dbReference type="FunCoup" id="E1Z2E1">
    <property type="interactions" value="598"/>
</dbReference>
<dbReference type="EMBL" id="GL433835">
    <property type="protein sequence ID" value="EFN59985.1"/>
    <property type="molecule type" value="Genomic_DNA"/>
</dbReference>
<feature type="non-terminal residue" evidence="7">
    <location>
        <position position="1"/>
    </location>
</feature>
<evidence type="ECO:0000256" key="4">
    <source>
        <dbReference type="ARBA" id="ARBA00023004"/>
    </source>
</evidence>
<dbReference type="OrthoDB" id="6379857at2759"/>
<gene>
    <name evidence="7" type="ORF">CHLNCDRAFT_18606</name>
</gene>
<dbReference type="InterPro" id="IPR024935">
    <property type="entry name" value="Rubredoxin_dom"/>
</dbReference>
<evidence type="ECO:0000256" key="3">
    <source>
        <dbReference type="ARBA" id="ARBA00022982"/>
    </source>
</evidence>
<keyword evidence="3" id="KW-0249">Electron transport</keyword>
<dbReference type="PROSITE" id="PS00202">
    <property type="entry name" value="RUBREDOXIN"/>
    <property type="match status" value="1"/>
</dbReference>
<organism evidence="8">
    <name type="scientific">Chlorella variabilis</name>
    <name type="common">Green alga</name>
    <dbReference type="NCBI Taxonomy" id="554065"/>
    <lineage>
        <taxon>Eukaryota</taxon>
        <taxon>Viridiplantae</taxon>
        <taxon>Chlorophyta</taxon>
        <taxon>core chlorophytes</taxon>
        <taxon>Trebouxiophyceae</taxon>
        <taxon>Chlorellales</taxon>
        <taxon>Chlorellaceae</taxon>
        <taxon>Chlorella clade</taxon>
        <taxon>Chlorella</taxon>
    </lineage>
</organism>
<keyword evidence="5" id="KW-1133">Transmembrane helix</keyword>
<sequence length="116" mass="12500">LRAAEKFMVVGTGEASCKNCGYEYKPAKGDPEYPVSPARTPCAWPRLQQLPDDWQCPTCGAAKSLFVSKQLQVAGFAENQGYGLGTNAMTGEQKSLLIFGSLAAFFVLFLLGYALP</sequence>
<feature type="transmembrane region" description="Helical" evidence="5">
    <location>
        <begin position="96"/>
        <end position="115"/>
    </location>
</feature>
<reference evidence="7 8" key="1">
    <citation type="journal article" date="2010" name="Plant Cell">
        <title>The Chlorella variabilis NC64A genome reveals adaptation to photosymbiosis, coevolution with viruses, and cryptic sex.</title>
        <authorList>
            <person name="Blanc G."/>
            <person name="Duncan G."/>
            <person name="Agarkova I."/>
            <person name="Borodovsky M."/>
            <person name="Gurnon J."/>
            <person name="Kuo A."/>
            <person name="Lindquist E."/>
            <person name="Lucas S."/>
            <person name="Pangilinan J."/>
            <person name="Polle J."/>
            <person name="Salamov A."/>
            <person name="Terry A."/>
            <person name="Yamada T."/>
            <person name="Dunigan D.D."/>
            <person name="Grigoriev I.V."/>
            <person name="Claverie J.M."/>
            <person name="Van Etten J.L."/>
        </authorList>
    </citation>
    <scope>NUCLEOTIDE SEQUENCE [LARGE SCALE GENOMIC DNA]</scope>
    <source>
        <strain evidence="7 8">NC64A</strain>
    </source>
</reference>
<keyword evidence="5" id="KW-0812">Transmembrane</keyword>
<name>E1Z2E1_CHLVA</name>
<dbReference type="GO" id="GO:0009507">
    <property type="term" value="C:chloroplast"/>
    <property type="evidence" value="ECO:0007669"/>
    <property type="project" value="TreeGrafter"/>
</dbReference>
<protein>
    <recommendedName>
        <fullName evidence="6">Rubredoxin-like domain-containing protein</fullName>
    </recommendedName>
</protein>
<dbReference type="PANTHER" id="PTHR47627:SF1">
    <property type="entry name" value="RUBREDOXIN-1-RELATED"/>
    <property type="match status" value="1"/>
</dbReference>
<keyword evidence="8" id="KW-1185">Reference proteome</keyword>
<dbReference type="STRING" id="554065.E1Z2E1"/>
<evidence type="ECO:0000259" key="6">
    <source>
        <dbReference type="PROSITE" id="PS50903"/>
    </source>
</evidence>
<dbReference type="GeneID" id="17359187"/>
<keyword evidence="5" id="KW-0472">Membrane</keyword>